<dbReference type="EMBL" id="JACKVK010000005">
    <property type="protein sequence ID" value="MCV7420567.1"/>
    <property type="molecule type" value="Genomic_DNA"/>
</dbReference>
<evidence type="ECO:0000313" key="3">
    <source>
        <dbReference type="EMBL" id="MCV7420567.1"/>
    </source>
</evidence>
<dbReference type="PRINTS" id="PR00040">
    <property type="entry name" value="HTHMERR"/>
</dbReference>
<gene>
    <name evidence="3" type="ORF">H7K45_08445</name>
</gene>
<evidence type="ECO:0000256" key="1">
    <source>
        <dbReference type="ARBA" id="ARBA00023125"/>
    </source>
</evidence>
<dbReference type="Gene3D" id="1.10.1660.10">
    <property type="match status" value="1"/>
</dbReference>
<dbReference type="InterPro" id="IPR009061">
    <property type="entry name" value="DNA-bd_dom_put_sf"/>
</dbReference>
<dbReference type="RefSeq" id="WP_263995350.1">
    <property type="nucleotide sequence ID" value="NZ_JACKVK010000005.1"/>
</dbReference>
<keyword evidence="4" id="KW-1185">Reference proteome</keyword>
<dbReference type="InterPro" id="IPR000551">
    <property type="entry name" value="MerR-type_HTH_dom"/>
</dbReference>
<dbReference type="SMART" id="SM00422">
    <property type="entry name" value="HTH_MERR"/>
    <property type="match status" value="1"/>
</dbReference>
<keyword evidence="1" id="KW-0238">DNA-binding</keyword>
<feature type="domain" description="HTH merR-type" evidence="2">
    <location>
        <begin position="1"/>
        <end position="68"/>
    </location>
</feature>
<dbReference type="GO" id="GO:0003700">
    <property type="term" value="F:DNA-binding transcription factor activity"/>
    <property type="evidence" value="ECO:0007669"/>
    <property type="project" value="InterPro"/>
</dbReference>
<organism evidence="3 4">
    <name type="scientific">Mycobacterium yunnanensis</name>
    <dbReference type="NCBI Taxonomy" id="368477"/>
    <lineage>
        <taxon>Bacteria</taxon>
        <taxon>Bacillati</taxon>
        <taxon>Actinomycetota</taxon>
        <taxon>Actinomycetes</taxon>
        <taxon>Mycobacteriales</taxon>
        <taxon>Mycobacteriaceae</taxon>
        <taxon>Mycobacterium</taxon>
    </lineage>
</organism>
<reference evidence="3" key="1">
    <citation type="submission" date="2020-07" db="EMBL/GenBank/DDBJ databases">
        <authorList>
            <person name="Pettersson B.M.F."/>
            <person name="Behra P.R.K."/>
            <person name="Ramesh M."/>
            <person name="Das S."/>
            <person name="Dasgupta S."/>
            <person name="Kirsebom L.A."/>
        </authorList>
    </citation>
    <scope>NUCLEOTIDE SEQUENCE</scope>
    <source>
        <strain evidence="3">DSM 44838</strain>
    </source>
</reference>
<dbReference type="GO" id="GO:0003677">
    <property type="term" value="F:DNA binding"/>
    <property type="evidence" value="ECO:0007669"/>
    <property type="project" value="UniProtKB-KW"/>
</dbReference>
<dbReference type="Pfam" id="PF13411">
    <property type="entry name" value="MerR_1"/>
    <property type="match status" value="1"/>
</dbReference>
<dbReference type="PANTHER" id="PTHR30204">
    <property type="entry name" value="REDOX-CYCLING DRUG-SENSING TRANSCRIPTIONAL ACTIVATOR SOXR"/>
    <property type="match status" value="1"/>
</dbReference>
<dbReference type="SUPFAM" id="SSF46955">
    <property type="entry name" value="Putative DNA-binding domain"/>
    <property type="match status" value="1"/>
</dbReference>
<evidence type="ECO:0000313" key="4">
    <source>
        <dbReference type="Proteomes" id="UP001141629"/>
    </source>
</evidence>
<dbReference type="AlphaFoldDB" id="A0A9X2YJR5"/>
<dbReference type="PANTHER" id="PTHR30204:SF97">
    <property type="entry name" value="MERR FAMILY REGULATORY PROTEIN"/>
    <property type="match status" value="1"/>
</dbReference>
<evidence type="ECO:0000259" key="2">
    <source>
        <dbReference type="PROSITE" id="PS50937"/>
    </source>
</evidence>
<sequence length="125" mass="13578">MKIGELARITGASVRSLRYYEQRELLSSGRTAGGQRFYDQDAVERVTLIKELFAAGVSSDAMVQLMPCIHSGTATPAMVERLAHERARIDTEVCRLAATRDRLDDLIVTTRAAIPDAAGDGAPSE</sequence>
<dbReference type="PROSITE" id="PS50937">
    <property type="entry name" value="HTH_MERR_2"/>
    <property type="match status" value="1"/>
</dbReference>
<name>A0A9X2YJR5_9MYCO</name>
<comment type="caution">
    <text evidence="3">The sequence shown here is derived from an EMBL/GenBank/DDBJ whole genome shotgun (WGS) entry which is preliminary data.</text>
</comment>
<dbReference type="InterPro" id="IPR047057">
    <property type="entry name" value="MerR_fam"/>
</dbReference>
<dbReference type="CDD" id="cd01282">
    <property type="entry name" value="HTH_MerR-like_sg3"/>
    <property type="match status" value="1"/>
</dbReference>
<proteinExistence type="predicted"/>
<dbReference type="Proteomes" id="UP001141629">
    <property type="component" value="Unassembled WGS sequence"/>
</dbReference>
<protein>
    <submittedName>
        <fullName evidence="3">MerR family transcriptional regulator</fullName>
    </submittedName>
</protein>
<accession>A0A9X2YJR5</accession>
<reference evidence="3" key="2">
    <citation type="journal article" date="2022" name="BMC Genomics">
        <title>Comparative genome analysis of mycobacteria focusing on tRNA and non-coding RNA.</title>
        <authorList>
            <person name="Behra P.R.K."/>
            <person name="Pettersson B.M.F."/>
            <person name="Ramesh M."/>
            <person name="Das S."/>
            <person name="Dasgupta S."/>
            <person name="Kirsebom L.A."/>
        </authorList>
    </citation>
    <scope>NUCLEOTIDE SEQUENCE</scope>
    <source>
        <strain evidence="3">DSM 44838</strain>
    </source>
</reference>